<gene>
    <name evidence="1" type="ORF">OCU04_012758</name>
</gene>
<protein>
    <submittedName>
        <fullName evidence="1">Uncharacterized protein</fullName>
    </submittedName>
</protein>
<organism evidence="1 2">
    <name type="scientific">Sclerotinia nivalis</name>
    <dbReference type="NCBI Taxonomy" id="352851"/>
    <lineage>
        <taxon>Eukaryota</taxon>
        <taxon>Fungi</taxon>
        <taxon>Dikarya</taxon>
        <taxon>Ascomycota</taxon>
        <taxon>Pezizomycotina</taxon>
        <taxon>Leotiomycetes</taxon>
        <taxon>Helotiales</taxon>
        <taxon>Sclerotiniaceae</taxon>
        <taxon>Sclerotinia</taxon>
    </lineage>
</organism>
<name>A0A9X0A9C1_9HELO</name>
<keyword evidence="2" id="KW-1185">Reference proteome</keyword>
<proteinExistence type="predicted"/>
<dbReference type="EMBL" id="JAPEIS010000016">
    <property type="protein sequence ID" value="KAJ8058581.1"/>
    <property type="molecule type" value="Genomic_DNA"/>
</dbReference>
<sequence length="145" mass="17084">MPSYAVGCFKGIRDYSKPPECKGMLFHDTKDRTSRGLEIREEFRKICRRIPDSDLMEKRTQVTTSSAGEYFLVLQLTPRDVSYFRETIQLSEVFRKFVELWTRKRFETFDLAILEVEDMVDECILSGSVVHQEFLCWRGCTTCRT</sequence>
<comment type="caution">
    <text evidence="1">The sequence shown here is derived from an EMBL/GenBank/DDBJ whole genome shotgun (WGS) entry which is preliminary data.</text>
</comment>
<evidence type="ECO:0000313" key="2">
    <source>
        <dbReference type="Proteomes" id="UP001152300"/>
    </source>
</evidence>
<reference evidence="1" key="1">
    <citation type="submission" date="2022-11" db="EMBL/GenBank/DDBJ databases">
        <title>Genome Resource of Sclerotinia nivalis Strain SnTB1, a Plant Pathogen Isolated from American Ginseng.</title>
        <authorList>
            <person name="Fan S."/>
        </authorList>
    </citation>
    <scope>NUCLEOTIDE SEQUENCE</scope>
    <source>
        <strain evidence="1">SnTB1</strain>
    </source>
</reference>
<dbReference type="Proteomes" id="UP001152300">
    <property type="component" value="Unassembled WGS sequence"/>
</dbReference>
<dbReference type="AlphaFoldDB" id="A0A9X0A9C1"/>
<accession>A0A9X0A9C1</accession>
<evidence type="ECO:0000313" key="1">
    <source>
        <dbReference type="EMBL" id="KAJ8058581.1"/>
    </source>
</evidence>